<dbReference type="RefSeq" id="WP_009614651.1">
    <property type="nucleotide sequence ID" value="NZ_CP015878.1"/>
</dbReference>
<dbReference type="Pfam" id="PF09351">
    <property type="entry name" value="DUF1993"/>
    <property type="match status" value="1"/>
</dbReference>
<evidence type="ECO:0000313" key="1">
    <source>
        <dbReference type="EMBL" id="ANI12570.1"/>
    </source>
</evidence>
<proteinExistence type="predicted"/>
<sequence>MSLTSLLVPSFTHMLTNLSQWLDKAAAHESAAGNDVDELMAQRLAPDMYPLAAQVRFACFQALEPTYRLRGLAVPQAWLQVRNDGWASNERPGTLAEARACIAEALAALADLPGDALDGRPEAPIALDLPNGIIFDMDSQQYARDWSFPQFYFHCITAYAILRSLGVELGKADYVAHVLTYLRPGTLPQA</sequence>
<dbReference type="InterPro" id="IPR018531">
    <property type="entry name" value="DUF1993"/>
</dbReference>
<evidence type="ECO:0000313" key="2">
    <source>
        <dbReference type="EMBL" id="SFC89659.1"/>
    </source>
</evidence>
<name>A0A1A9K646_9PSED</name>
<evidence type="ECO:0000313" key="4">
    <source>
        <dbReference type="Proteomes" id="UP000183385"/>
    </source>
</evidence>
<keyword evidence="4" id="KW-1185">Reference proteome</keyword>
<protein>
    <submittedName>
        <fullName evidence="1">Uncharacterized protein</fullName>
    </submittedName>
</protein>
<dbReference type="PANTHER" id="PTHR36922">
    <property type="entry name" value="BLL2446 PROTEIN"/>
    <property type="match status" value="1"/>
</dbReference>
<dbReference type="Proteomes" id="UP000183385">
    <property type="component" value="Unassembled WGS sequence"/>
</dbReference>
<organism evidence="1 3">
    <name type="scientific">Pseudomonas citronellolis</name>
    <dbReference type="NCBI Taxonomy" id="53408"/>
    <lineage>
        <taxon>Bacteria</taxon>
        <taxon>Pseudomonadati</taxon>
        <taxon>Pseudomonadota</taxon>
        <taxon>Gammaproteobacteria</taxon>
        <taxon>Pseudomonadales</taxon>
        <taxon>Pseudomonadaceae</taxon>
        <taxon>Pseudomonas</taxon>
    </lineage>
</organism>
<dbReference type="SUPFAM" id="SSF109854">
    <property type="entry name" value="DinB/YfiT-like putative metalloenzymes"/>
    <property type="match status" value="1"/>
</dbReference>
<gene>
    <name evidence="1" type="ORF">A9C11_00640</name>
    <name evidence="2" type="ORF">SAMN05216577_11253</name>
</gene>
<reference evidence="2 4" key="2">
    <citation type="submission" date="2016-10" db="EMBL/GenBank/DDBJ databases">
        <authorList>
            <person name="Varghese N."/>
            <person name="Submissions S."/>
        </authorList>
    </citation>
    <scope>NUCLEOTIDE SEQUENCE [LARGE SCALE GENOMIC DNA]</scope>
    <source>
        <strain evidence="2 4">LMG 18378</strain>
    </source>
</reference>
<dbReference type="InterPro" id="IPR034660">
    <property type="entry name" value="DinB/YfiT-like"/>
</dbReference>
<dbReference type="EMBL" id="CP015878">
    <property type="protein sequence ID" value="ANI12570.1"/>
    <property type="molecule type" value="Genomic_DNA"/>
</dbReference>
<evidence type="ECO:0000313" key="3">
    <source>
        <dbReference type="Proteomes" id="UP000077748"/>
    </source>
</evidence>
<dbReference type="Proteomes" id="UP000077748">
    <property type="component" value="Chromosome"/>
</dbReference>
<reference evidence="1 3" key="1">
    <citation type="submission" date="2016-05" db="EMBL/GenBank/DDBJ databases">
        <title>Genome Sequence of Pseudomonas citronellolis Strain SJTE-3, an Estrogens and Persistent Organic Pollutants degradation strain.</title>
        <authorList>
            <person name="Liang R."/>
        </authorList>
    </citation>
    <scope>NUCLEOTIDE SEQUENCE [LARGE SCALE GENOMIC DNA]</scope>
    <source>
        <strain evidence="1 3">SJTE-3</strain>
    </source>
</reference>
<dbReference type="AlphaFoldDB" id="A0A1A9K646"/>
<dbReference type="EMBL" id="FOLS01000012">
    <property type="protein sequence ID" value="SFC89659.1"/>
    <property type="molecule type" value="Genomic_DNA"/>
</dbReference>
<dbReference type="OrthoDB" id="338237at2"/>
<dbReference type="Gene3D" id="1.20.120.450">
    <property type="entry name" value="dinb family like domain"/>
    <property type="match status" value="1"/>
</dbReference>
<accession>A0A1A9K646</accession>
<dbReference type="PANTHER" id="PTHR36922:SF1">
    <property type="entry name" value="DUF1993 DOMAIN-CONTAINING PROTEIN"/>
    <property type="match status" value="1"/>
</dbReference>